<dbReference type="PANTHER" id="PTHR34473:SF3">
    <property type="entry name" value="TRANSMEMBRANE PROTEIN-RELATED"/>
    <property type="match status" value="1"/>
</dbReference>
<dbReference type="RefSeq" id="WP_068471105.1">
    <property type="nucleotide sequence ID" value="NZ_BJNW01000006.1"/>
</dbReference>
<feature type="transmembrane region" description="Helical" evidence="1">
    <location>
        <begin position="61"/>
        <end position="80"/>
    </location>
</feature>
<dbReference type="PANTHER" id="PTHR34473">
    <property type="entry name" value="UPF0699 TRANSMEMBRANE PROTEIN YDBS"/>
    <property type="match status" value="1"/>
</dbReference>
<accession>A0A4Y4D7T4</accession>
<proteinExistence type="predicted"/>
<gene>
    <name evidence="3" type="ORF">KVA01_09650</name>
</gene>
<sequence>MPATNDPQDLAPAQLSWQRVAPRYVTVRLLNQVVSTVVWTAIASIPVLLVLLRLWDGDVPWWLWLPPAVVVLWGLVKLVLIPRRVRAIGYAEAPTELWLRKGLLFRTVTVVPYGRMQYVEISTGPVLNAFGLASVTLHTASAGTDAVLPGLPRAEADRLREQLTERGEAHMVGL</sequence>
<keyword evidence="1" id="KW-0812">Transmembrane</keyword>
<organism evidence="3 4">
    <name type="scientific">Kocuria varians</name>
    <name type="common">Micrococcus varians</name>
    <dbReference type="NCBI Taxonomy" id="1272"/>
    <lineage>
        <taxon>Bacteria</taxon>
        <taxon>Bacillati</taxon>
        <taxon>Actinomycetota</taxon>
        <taxon>Actinomycetes</taxon>
        <taxon>Micrococcales</taxon>
        <taxon>Micrococcaceae</taxon>
        <taxon>Kocuria</taxon>
    </lineage>
</organism>
<evidence type="ECO:0000259" key="2">
    <source>
        <dbReference type="Pfam" id="PF03703"/>
    </source>
</evidence>
<evidence type="ECO:0000313" key="3">
    <source>
        <dbReference type="EMBL" id="GEC98810.1"/>
    </source>
</evidence>
<dbReference type="Proteomes" id="UP000315730">
    <property type="component" value="Unassembled WGS sequence"/>
</dbReference>
<evidence type="ECO:0000256" key="1">
    <source>
        <dbReference type="SAM" id="Phobius"/>
    </source>
</evidence>
<dbReference type="OrthoDB" id="7364633at2"/>
<comment type="caution">
    <text evidence="3">The sequence shown here is derived from an EMBL/GenBank/DDBJ whole genome shotgun (WGS) entry which is preliminary data.</text>
</comment>
<dbReference type="InterPro" id="IPR005182">
    <property type="entry name" value="YdbS-like_PH"/>
</dbReference>
<dbReference type="Pfam" id="PF03703">
    <property type="entry name" value="bPH_2"/>
    <property type="match status" value="1"/>
</dbReference>
<keyword evidence="1" id="KW-1133">Transmembrane helix</keyword>
<dbReference type="STRING" id="1272.GCA_900014985_02517"/>
<evidence type="ECO:0000313" key="4">
    <source>
        <dbReference type="Proteomes" id="UP000315730"/>
    </source>
</evidence>
<feature type="domain" description="YdbS-like PH" evidence="2">
    <location>
        <begin position="86"/>
        <end position="163"/>
    </location>
</feature>
<dbReference type="AlphaFoldDB" id="A0A4Y4D7T4"/>
<keyword evidence="4" id="KW-1185">Reference proteome</keyword>
<keyword evidence="1" id="KW-0472">Membrane</keyword>
<dbReference type="EMBL" id="BJNW01000006">
    <property type="protein sequence ID" value="GEC98810.1"/>
    <property type="molecule type" value="Genomic_DNA"/>
</dbReference>
<feature type="transmembrane region" description="Helical" evidence="1">
    <location>
        <begin position="33"/>
        <end position="55"/>
    </location>
</feature>
<protein>
    <submittedName>
        <fullName evidence="3">Membrane protein</fullName>
    </submittedName>
</protein>
<reference evidence="3 4" key="1">
    <citation type="submission" date="2019-06" db="EMBL/GenBank/DDBJ databases">
        <title>Whole genome shotgun sequence of Kocuria varians NBRC 15358.</title>
        <authorList>
            <person name="Hosoyama A."/>
            <person name="Uohara A."/>
            <person name="Ohji S."/>
            <person name="Ichikawa N."/>
        </authorList>
    </citation>
    <scope>NUCLEOTIDE SEQUENCE [LARGE SCALE GENOMIC DNA]</scope>
    <source>
        <strain evidence="3 4">NBRC 15358</strain>
    </source>
</reference>
<name>A0A4Y4D7T4_KOCVA</name>